<dbReference type="OrthoDB" id="2370124at2"/>
<evidence type="ECO:0008006" key="13">
    <source>
        <dbReference type="Google" id="ProtNLM"/>
    </source>
</evidence>
<keyword evidence="7" id="KW-0449">Lipoprotein</keyword>
<keyword evidence="3" id="KW-0309">Germination</keyword>
<evidence type="ECO:0000256" key="5">
    <source>
        <dbReference type="ARBA" id="ARBA00023136"/>
    </source>
</evidence>
<proteinExistence type="inferred from homology"/>
<dbReference type="AlphaFoldDB" id="A0A0P6WFC5"/>
<dbReference type="PANTHER" id="PTHR35789">
    <property type="entry name" value="SPORE GERMINATION PROTEIN B3"/>
    <property type="match status" value="1"/>
</dbReference>
<dbReference type="InterPro" id="IPR038501">
    <property type="entry name" value="Spore_GerAC_C_sf"/>
</dbReference>
<dbReference type="GO" id="GO:0016020">
    <property type="term" value="C:membrane"/>
    <property type="evidence" value="ECO:0007669"/>
    <property type="project" value="UniProtKB-SubCell"/>
</dbReference>
<evidence type="ECO:0000256" key="2">
    <source>
        <dbReference type="ARBA" id="ARBA00007886"/>
    </source>
</evidence>
<keyword evidence="6" id="KW-0564">Palmitate</keyword>
<dbReference type="Proteomes" id="UP000050398">
    <property type="component" value="Unassembled WGS sequence"/>
</dbReference>
<dbReference type="InterPro" id="IPR046953">
    <property type="entry name" value="Spore_GerAC-like_C"/>
</dbReference>
<dbReference type="PROSITE" id="PS51257">
    <property type="entry name" value="PROKAR_LIPOPROTEIN"/>
    <property type="match status" value="1"/>
</dbReference>
<evidence type="ECO:0000256" key="1">
    <source>
        <dbReference type="ARBA" id="ARBA00004635"/>
    </source>
</evidence>
<evidence type="ECO:0000256" key="6">
    <source>
        <dbReference type="ARBA" id="ARBA00023139"/>
    </source>
</evidence>
<comment type="subcellular location">
    <subcellularLocation>
        <location evidence="1">Membrane</location>
        <topology evidence="1">Lipid-anchor</topology>
    </subcellularLocation>
</comment>
<evidence type="ECO:0000259" key="10">
    <source>
        <dbReference type="Pfam" id="PF25198"/>
    </source>
</evidence>
<dbReference type="InterPro" id="IPR008844">
    <property type="entry name" value="Spore_GerAC-like"/>
</dbReference>
<dbReference type="GO" id="GO:0009847">
    <property type="term" value="P:spore germination"/>
    <property type="evidence" value="ECO:0007669"/>
    <property type="project" value="InterPro"/>
</dbReference>
<evidence type="ECO:0000259" key="9">
    <source>
        <dbReference type="Pfam" id="PF05504"/>
    </source>
</evidence>
<evidence type="ECO:0000256" key="3">
    <source>
        <dbReference type="ARBA" id="ARBA00022544"/>
    </source>
</evidence>
<name>A0A0P6WFC5_9BACI</name>
<dbReference type="Pfam" id="PF25198">
    <property type="entry name" value="Spore_GerAC_N"/>
    <property type="match status" value="1"/>
</dbReference>
<sequence length="368" mass="41655">MKKQWIIISILLIVLPFLTGCWDQRLLKNGRLVFSSSFDLLDDETIRATAIIRDFKNGTPMNTIVQGEGKTIRETRMVMDRKISGSFEPSKNRIFLLGEELAKKDIYKFLDIFYRDPNSSISAKLAVVEGNGEEILSKLSEKNVLISEFMIELLTSAESATGVPKQNLQTVCTLMFDEGKDFALPLLKLKDGEVILDGTGIFHKNSLSGVLTFKESSLFLIMNNQKAKLARFVSKIENDKRLNVDNYITYNVTESKSKLKIISDAPDNIQVGINVDMEVSIVEFPQDKLTDKKKLKKLNDEISKKLTEDAEEMIEKIQLANSDLFGIGRELMAFHPKTWEKVNWDKAYPEITIVPTIKVDIIGHGIIN</sequence>
<dbReference type="NCBIfam" id="TIGR02887">
    <property type="entry name" value="spore_ger_x_C"/>
    <property type="match status" value="1"/>
</dbReference>
<evidence type="ECO:0000256" key="8">
    <source>
        <dbReference type="SAM" id="Coils"/>
    </source>
</evidence>
<comment type="similarity">
    <text evidence="2">Belongs to the GerABKC lipoprotein family.</text>
</comment>
<feature type="coiled-coil region" evidence="8">
    <location>
        <begin position="292"/>
        <end position="323"/>
    </location>
</feature>
<gene>
    <name evidence="11" type="ORF">AM506_07460</name>
</gene>
<reference evidence="11 12" key="1">
    <citation type="submission" date="2015-08" db="EMBL/GenBank/DDBJ databases">
        <title>Draft Genome Sequence of Bacillus vietnamensis UCD-SED5.</title>
        <authorList>
            <person name="Lee R.D."/>
            <person name="Jospin G."/>
            <person name="Lang J.M."/>
            <person name="Coil D.A."/>
            <person name="Eisen J.A."/>
        </authorList>
    </citation>
    <scope>NUCLEOTIDE SEQUENCE [LARGE SCALE GENOMIC DNA]</scope>
    <source>
        <strain evidence="11 12">UCD-SED5</strain>
    </source>
</reference>
<dbReference type="Pfam" id="PF05504">
    <property type="entry name" value="Spore_GerAC"/>
    <property type="match status" value="1"/>
</dbReference>
<feature type="domain" description="Spore germination protein N-terminal" evidence="10">
    <location>
        <begin position="23"/>
        <end position="188"/>
    </location>
</feature>
<dbReference type="PATRIC" id="fig|218284.4.peg.3099"/>
<dbReference type="eggNOG" id="ENOG502ZB9S">
    <property type="taxonomic scope" value="Bacteria"/>
</dbReference>
<dbReference type="Gene3D" id="3.30.300.210">
    <property type="entry name" value="Nutrient germinant receptor protein C, domain 3"/>
    <property type="match status" value="1"/>
</dbReference>
<keyword evidence="8" id="KW-0175">Coiled coil</keyword>
<evidence type="ECO:0000313" key="12">
    <source>
        <dbReference type="Proteomes" id="UP000050398"/>
    </source>
</evidence>
<dbReference type="RefSeq" id="WP_060671876.1">
    <property type="nucleotide sequence ID" value="NZ_LIXZ01000005.1"/>
</dbReference>
<dbReference type="PANTHER" id="PTHR35789:SF1">
    <property type="entry name" value="SPORE GERMINATION PROTEIN B3"/>
    <property type="match status" value="1"/>
</dbReference>
<organism evidence="11 12">
    <name type="scientific">Rossellomorea vietnamensis</name>
    <dbReference type="NCBI Taxonomy" id="218284"/>
    <lineage>
        <taxon>Bacteria</taxon>
        <taxon>Bacillati</taxon>
        <taxon>Bacillota</taxon>
        <taxon>Bacilli</taxon>
        <taxon>Bacillales</taxon>
        <taxon>Bacillaceae</taxon>
        <taxon>Rossellomorea</taxon>
    </lineage>
</organism>
<dbReference type="EMBL" id="LIXZ01000005">
    <property type="protein sequence ID" value="KPL59910.1"/>
    <property type="molecule type" value="Genomic_DNA"/>
</dbReference>
<evidence type="ECO:0000256" key="7">
    <source>
        <dbReference type="ARBA" id="ARBA00023288"/>
    </source>
</evidence>
<keyword evidence="4" id="KW-0732">Signal</keyword>
<evidence type="ECO:0000313" key="11">
    <source>
        <dbReference type="EMBL" id="KPL59910.1"/>
    </source>
</evidence>
<keyword evidence="5" id="KW-0472">Membrane</keyword>
<dbReference type="InterPro" id="IPR057336">
    <property type="entry name" value="GerAC_N"/>
</dbReference>
<feature type="domain" description="Spore germination GerAC-like C-terminal" evidence="9">
    <location>
        <begin position="197"/>
        <end position="365"/>
    </location>
</feature>
<protein>
    <recommendedName>
        <fullName evidence="13">Ger(X)C family spore germination protein</fullName>
    </recommendedName>
</protein>
<evidence type="ECO:0000256" key="4">
    <source>
        <dbReference type="ARBA" id="ARBA00022729"/>
    </source>
</evidence>
<accession>A0A0P6WFC5</accession>
<comment type="caution">
    <text evidence="11">The sequence shown here is derived from an EMBL/GenBank/DDBJ whole genome shotgun (WGS) entry which is preliminary data.</text>
</comment>